<dbReference type="EMBL" id="BMFF01000001">
    <property type="protein sequence ID" value="GGC87183.1"/>
    <property type="molecule type" value="Genomic_DNA"/>
</dbReference>
<organism evidence="1 2">
    <name type="scientific">Halopseudomonas salina</name>
    <dbReference type="NCBI Taxonomy" id="1323744"/>
    <lineage>
        <taxon>Bacteria</taxon>
        <taxon>Pseudomonadati</taxon>
        <taxon>Pseudomonadota</taxon>
        <taxon>Gammaproteobacteria</taxon>
        <taxon>Pseudomonadales</taxon>
        <taxon>Pseudomonadaceae</taxon>
        <taxon>Halopseudomonas</taxon>
    </lineage>
</organism>
<comment type="caution">
    <text evidence="1">The sequence shown here is derived from an EMBL/GenBank/DDBJ whole genome shotgun (WGS) entry which is preliminary data.</text>
</comment>
<accession>A0ABQ1NYX6</accession>
<keyword evidence="2" id="KW-1185">Reference proteome</keyword>
<protein>
    <submittedName>
        <fullName evidence="1">Uncharacterized protein</fullName>
    </submittedName>
</protein>
<reference evidence="2" key="1">
    <citation type="journal article" date="2019" name="Int. J. Syst. Evol. Microbiol.">
        <title>The Global Catalogue of Microorganisms (GCM) 10K type strain sequencing project: providing services to taxonomists for standard genome sequencing and annotation.</title>
        <authorList>
            <consortium name="The Broad Institute Genomics Platform"/>
            <consortium name="The Broad Institute Genome Sequencing Center for Infectious Disease"/>
            <person name="Wu L."/>
            <person name="Ma J."/>
        </authorList>
    </citation>
    <scope>NUCLEOTIDE SEQUENCE [LARGE SCALE GENOMIC DNA]</scope>
    <source>
        <strain evidence="2">CGMCC 1.12482</strain>
    </source>
</reference>
<name>A0ABQ1NYX6_9GAMM</name>
<sequence>MSPRQYAAHVLSLRTIAERQAALAEVPDEWRELIKTHVRIAWNHPRGNKQ</sequence>
<dbReference type="RefSeq" id="WP_188434285.1">
    <property type="nucleotide sequence ID" value="NZ_BMFF01000001.1"/>
</dbReference>
<dbReference type="Proteomes" id="UP000638188">
    <property type="component" value="Unassembled WGS sequence"/>
</dbReference>
<proteinExistence type="predicted"/>
<gene>
    <name evidence="1" type="ORF">GCM10007418_03720</name>
</gene>
<evidence type="ECO:0000313" key="1">
    <source>
        <dbReference type="EMBL" id="GGC87183.1"/>
    </source>
</evidence>
<evidence type="ECO:0000313" key="2">
    <source>
        <dbReference type="Proteomes" id="UP000638188"/>
    </source>
</evidence>